<dbReference type="OrthoDB" id="288590at2759"/>
<organism evidence="5 6">
    <name type="scientific">Cinnamomum micranthum f. kanehirae</name>
    <dbReference type="NCBI Taxonomy" id="337451"/>
    <lineage>
        <taxon>Eukaryota</taxon>
        <taxon>Viridiplantae</taxon>
        <taxon>Streptophyta</taxon>
        <taxon>Embryophyta</taxon>
        <taxon>Tracheophyta</taxon>
        <taxon>Spermatophyta</taxon>
        <taxon>Magnoliopsida</taxon>
        <taxon>Magnoliidae</taxon>
        <taxon>Laurales</taxon>
        <taxon>Lauraceae</taxon>
        <taxon>Cinnamomum</taxon>
    </lineage>
</organism>
<evidence type="ECO:0000313" key="5">
    <source>
        <dbReference type="EMBL" id="RWR87417.1"/>
    </source>
</evidence>
<proteinExistence type="inferred from homology"/>
<name>A0A3S3NGY0_9MAGN</name>
<evidence type="ECO:0000259" key="4">
    <source>
        <dbReference type="PROSITE" id="PS51471"/>
    </source>
</evidence>
<dbReference type="PANTHER" id="PTHR47990">
    <property type="entry name" value="2-OXOGLUTARATE (2OG) AND FE(II)-DEPENDENT OXYGENASE SUPERFAMILY PROTEIN-RELATED"/>
    <property type="match status" value="1"/>
</dbReference>
<gene>
    <name evidence="5" type="ORF">CKAN_01635800</name>
</gene>
<dbReference type="Proteomes" id="UP000283530">
    <property type="component" value="Unassembled WGS sequence"/>
</dbReference>
<keyword evidence="3" id="KW-0560">Oxidoreductase</keyword>
<dbReference type="GO" id="GO:0046872">
    <property type="term" value="F:metal ion binding"/>
    <property type="evidence" value="ECO:0007669"/>
    <property type="project" value="UniProtKB-KW"/>
</dbReference>
<dbReference type="Pfam" id="PF14226">
    <property type="entry name" value="DIOX_N"/>
    <property type="match status" value="1"/>
</dbReference>
<dbReference type="GO" id="GO:0016491">
    <property type="term" value="F:oxidoreductase activity"/>
    <property type="evidence" value="ECO:0007669"/>
    <property type="project" value="UniProtKB-KW"/>
</dbReference>
<comment type="caution">
    <text evidence="5">The sequence shown here is derived from an EMBL/GenBank/DDBJ whole genome shotgun (WGS) entry which is preliminary data.</text>
</comment>
<dbReference type="SUPFAM" id="SSF51197">
    <property type="entry name" value="Clavaminate synthase-like"/>
    <property type="match status" value="1"/>
</dbReference>
<sequence length="360" mass="41082">MEIEAIERQQVACLSTVEKEFCVKDFVWSKEEWPMISYDDFEQVDDIPVVSLSTVMNGVRGEEYEKVCKDMVHACEKWGFFKLIDHGVESEIIKRMVGRCNELFDLPMDQKMKGARSTSLPLGYCASNPDYGHNLPWAEIIQLLQSPQQVVTFATKVYDDHHKPLSDAIMDYMNALDGLGMVIFEILAHGLGLPDDFFTKNMDKKDETMIRINRYPPCPLPEKCLGLGSHSDPHTLTILLQDEVGGLQVQKSDNTWVGIRPIPKSFVINIGDTLEAWTNGRLKSVVHRAVVNREKKRLSVAYFFSPRGEAVIECHPKLVGDDQVNPRKYKPFTWGDFRKELLIQKRVLGKTALNRYLISS</sequence>
<dbReference type="Pfam" id="PF03171">
    <property type="entry name" value="2OG-FeII_Oxy"/>
    <property type="match status" value="1"/>
</dbReference>
<evidence type="ECO:0000256" key="2">
    <source>
        <dbReference type="ARBA" id="ARBA00023004"/>
    </source>
</evidence>
<dbReference type="Gene3D" id="2.60.120.330">
    <property type="entry name" value="B-lactam Antibiotic, Isopenicillin N Synthase, Chain"/>
    <property type="match status" value="1"/>
</dbReference>
<dbReference type="EMBL" id="QPKB01000006">
    <property type="protein sequence ID" value="RWR87417.1"/>
    <property type="molecule type" value="Genomic_DNA"/>
</dbReference>
<keyword evidence="6" id="KW-1185">Reference proteome</keyword>
<dbReference type="InterPro" id="IPR027443">
    <property type="entry name" value="IPNS-like_sf"/>
</dbReference>
<evidence type="ECO:0000256" key="3">
    <source>
        <dbReference type="RuleBase" id="RU003682"/>
    </source>
</evidence>
<dbReference type="STRING" id="337451.A0A3S3NGY0"/>
<dbReference type="InterPro" id="IPR005123">
    <property type="entry name" value="Oxoglu/Fe-dep_dioxygenase_dom"/>
</dbReference>
<dbReference type="InterPro" id="IPR026992">
    <property type="entry name" value="DIOX_N"/>
</dbReference>
<feature type="domain" description="Fe2OG dioxygenase" evidence="4">
    <location>
        <begin position="206"/>
        <end position="306"/>
    </location>
</feature>
<dbReference type="PROSITE" id="PS51471">
    <property type="entry name" value="FE2OG_OXY"/>
    <property type="match status" value="1"/>
</dbReference>
<keyword evidence="1 3" id="KW-0479">Metal-binding</keyword>
<keyword evidence="2 3" id="KW-0408">Iron</keyword>
<protein>
    <submittedName>
        <fullName evidence="5">Gibberellin 20 oxidase 1-like protein</fullName>
    </submittedName>
</protein>
<comment type="similarity">
    <text evidence="3">Belongs to the iron/ascorbate-dependent oxidoreductase family.</text>
</comment>
<evidence type="ECO:0000256" key="1">
    <source>
        <dbReference type="ARBA" id="ARBA00022723"/>
    </source>
</evidence>
<evidence type="ECO:0000313" key="6">
    <source>
        <dbReference type="Proteomes" id="UP000283530"/>
    </source>
</evidence>
<dbReference type="AlphaFoldDB" id="A0A3S3NGY0"/>
<reference evidence="5 6" key="1">
    <citation type="journal article" date="2019" name="Nat. Plants">
        <title>Stout camphor tree genome fills gaps in understanding of flowering plant genome evolution.</title>
        <authorList>
            <person name="Chaw S.M."/>
            <person name="Liu Y.C."/>
            <person name="Wu Y.W."/>
            <person name="Wang H.Y."/>
            <person name="Lin C.I."/>
            <person name="Wu C.S."/>
            <person name="Ke H.M."/>
            <person name="Chang L.Y."/>
            <person name="Hsu C.Y."/>
            <person name="Yang H.T."/>
            <person name="Sudianto E."/>
            <person name="Hsu M.H."/>
            <person name="Wu K.P."/>
            <person name="Wang L.N."/>
            <person name="Leebens-Mack J.H."/>
            <person name="Tsai I.J."/>
        </authorList>
    </citation>
    <scope>NUCLEOTIDE SEQUENCE [LARGE SCALE GENOMIC DNA]</scope>
    <source>
        <strain evidence="6">cv. Chaw 1501</strain>
        <tissue evidence="5">Young leaves</tissue>
    </source>
</reference>
<dbReference type="InterPro" id="IPR050231">
    <property type="entry name" value="Iron_ascorbate_oxido_reductase"/>
</dbReference>
<dbReference type="InterPro" id="IPR044861">
    <property type="entry name" value="IPNS-like_FE2OG_OXY"/>
</dbReference>
<accession>A0A3S3NGY0</accession>